<name>A0A1A9ZI24_GLOPL</name>
<dbReference type="Proteomes" id="UP000092445">
    <property type="component" value="Unassembled WGS sequence"/>
</dbReference>
<dbReference type="VEuPathDB" id="VectorBase:GPAI015277"/>
<accession>A0A1A9ZI24</accession>
<evidence type="ECO:0000313" key="2">
    <source>
        <dbReference type="Proteomes" id="UP000092445"/>
    </source>
</evidence>
<sequence length="170" mass="19667">MQSSKNLRIEFCDKILAAIDYFNLLSNHTKQLKIDKNCQQFDVFDLCKDCLNMSALPQGAFAACKLREYEYDLTISRRHTNAENKEIENLNGNKKLMEYNPFKYNEKLMNSIWSIYNRYSPHNIKNNVFNDNDYEQQSKMTAVSQPIAYTTAAMGTMGTTINDQTSANDN</sequence>
<proteinExistence type="predicted"/>
<reference evidence="2" key="1">
    <citation type="submission" date="2014-03" db="EMBL/GenBank/DDBJ databases">
        <authorList>
            <person name="Aksoy S."/>
            <person name="Warren W."/>
            <person name="Wilson R.K."/>
        </authorList>
    </citation>
    <scope>NUCLEOTIDE SEQUENCE [LARGE SCALE GENOMIC DNA]</scope>
    <source>
        <strain evidence="2">IAEA</strain>
    </source>
</reference>
<reference evidence="1" key="2">
    <citation type="submission" date="2020-05" db="UniProtKB">
        <authorList>
            <consortium name="EnsemblMetazoa"/>
        </authorList>
    </citation>
    <scope>IDENTIFICATION</scope>
    <source>
        <strain evidence="1">IAEA</strain>
    </source>
</reference>
<dbReference type="EnsemblMetazoa" id="GPAI015277-RA">
    <property type="protein sequence ID" value="GPAI015277-PA"/>
    <property type="gene ID" value="GPAI015277"/>
</dbReference>
<protein>
    <submittedName>
        <fullName evidence="1">Uncharacterized protein</fullName>
    </submittedName>
</protein>
<dbReference type="STRING" id="7398.A0A1A9ZI24"/>
<keyword evidence="2" id="KW-1185">Reference proteome</keyword>
<evidence type="ECO:0000313" key="1">
    <source>
        <dbReference type="EnsemblMetazoa" id="GPAI015277-PA"/>
    </source>
</evidence>
<dbReference type="AlphaFoldDB" id="A0A1A9ZI24"/>
<organism evidence="1 2">
    <name type="scientific">Glossina pallidipes</name>
    <name type="common">Tsetse fly</name>
    <dbReference type="NCBI Taxonomy" id="7398"/>
    <lineage>
        <taxon>Eukaryota</taxon>
        <taxon>Metazoa</taxon>
        <taxon>Ecdysozoa</taxon>
        <taxon>Arthropoda</taxon>
        <taxon>Hexapoda</taxon>
        <taxon>Insecta</taxon>
        <taxon>Pterygota</taxon>
        <taxon>Neoptera</taxon>
        <taxon>Endopterygota</taxon>
        <taxon>Diptera</taxon>
        <taxon>Brachycera</taxon>
        <taxon>Muscomorpha</taxon>
        <taxon>Hippoboscoidea</taxon>
        <taxon>Glossinidae</taxon>
        <taxon>Glossina</taxon>
    </lineage>
</organism>